<organism evidence="1 2">
    <name type="scientific">Azotobacter vinelandii (strain DJ / ATCC BAA-1303)</name>
    <dbReference type="NCBI Taxonomy" id="322710"/>
    <lineage>
        <taxon>Bacteria</taxon>
        <taxon>Pseudomonadati</taxon>
        <taxon>Pseudomonadota</taxon>
        <taxon>Gammaproteobacteria</taxon>
        <taxon>Pseudomonadales</taxon>
        <taxon>Pseudomonadaceae</taxon>
        <taxon>Azotobacter</taxon>
    </lineage>
</organism>
<dbReference type="AlphaFoldDB" id="C1DMM7"/>
<dbReference type="KEGG" id="avn:Avin_08120"/>
<dbReference type="STRING" id="322710.Avin_08120"/>
<dbReference type="EnsemblBacteria" id="ACO77057">
    <property type="protein sequence ID" value="ACO77057"/>
    <property type="gene ID" value="Avin_08120"/>
</dbReference>
<dbReference type="HOGENOM" id="CLU_2840271_0_0_6"/>
<accession>C1DMM7</accession>
<dbReference type="Proteomes" id="UP000002424">
    <property type="component" value="Chromosome"/>
</dbReference>
<reference evidence="1 2" key="1">
    <citation type="journal article" date="2009" name="J. Bacteriol.">
        <title>Genome sequence of Azotobacter vinelandii, an obligate aerobe specialized to support diverse anaerobic metabolic processes.</title>
        <authorList>
            <person name="Setubal J.C."/>
            <person name="dos Santos P."/>
            <person name="Goldman B.S."/>
            <person name="Ertesvag H."/>
            <person name="Espin G."/>
            <person name="Rubio L.M."/>
            <person name="Valla S."/>
            <person name="Almeida N.F."/>
            <person name="Balasubramanian D."/>
            <person name="Cromes L."/>
            <person name="Curatti L."/>
            <person name="Du Z."/>
            <person name="Godsy E."/>
            <person name="Goodner B."/>
            <person name="Hellner-Burris K."/>
            <person name="Hernandez J.A."/>
            <person name="Houmiel K."/>
            <person name="Imperial J."/>
            <person name="Kennedy C."/>
            <person name="Larson T.J."/>
            <person name="Latreille P."/>
            <person name="Ligon L.S."/>
            <person name="Lu J."/>
            <person name="Maerk M."/>
            <person name="Miller N.M."/>
            <person name="Norton S."/>
            <person name="O'Carroll I.P."/>
            <person name="Paulsen I."/>
            <person name="Raulfs E.C."/>
            <person name="Roemer R."/>
            <person name="Rosser J."/>
            <person name="Segura D."/>
            <person name="Slater S."/>
            <person name="Stricklin S.L."/>
            <person name="Studholme D.J."/>
            <person name="Sun J."/>
            <person name="Viana C.J."/>
            <person name="Wallin E."/>
            <person name="Wang B."/>
            <person name="Wheeler C."/>
            <person name="Zhu H."/>
            <person name="Dean D.R."/>
            <person name="Dixon R."/>
            <person name="Wood D."/>
        </authorList>
    </citation>
    <scope>NUCLEOTIDE SEQUENCE [LARGE SCALE GENOMIC DNA]</scope>
    <source>
        <strain evidence="2">DJ / ATCC BAA-1303</strain>
    </source>
</reference>
<dbReference type="EMBL" id="CP001157">
    <property type="protein sequence ID" value="ACO77057.1"/>
    <property type="molecule type" value="Genomic_DNA"/>
</dbReference>
<evidence type="ECO:0000313" key="2">
    <source>
        <dbReference type="Proteomes" id="UP000002424"/>
    </source>
</evidence>
<sequence length="65" mass="7590">MNVLILLRDNRIIKTALFDSSPMHSMNTFNVVDAYISAALRHIGLMLFAQIKITFRYLWIFPFSI</sequence>
<evidence type="ECO:0000313" key="1">
    <source>
        <dbReference type="EMBL" id="ACO77057.1"/>
    </source>
</evidence>
<gene>
    <name evidence="1" type="ordered locus">Avin_08120</name>
</gene>
<keyword evidence="2" id="KW-1185">Reference proteome</keyword>
<name>C1DMM7_AZOVD</name>
<protein>
    <submittedName>
        <fullName evidence="1">Uncharacterized protein</fullName>
    </submittedName>
</protein>
<proteinExistence type="predicted"/>